<dbReference type="SUPFAM" id="SSF56935">
    <property type="entry name" value="Porins"/>
    <property type="match status" value="1"/>
</dbReference>
<evidence type="ECO:0000313" key="3">
    <source>
        <dbReference type="Proteomes" id="UP000823772"/>
    </source>
</evidence>
<dbReference type="AlphaFoldDB" id="A0A9D9J1H2"/>
<sequence length="329" mass="35522">MKTIKFIIMTAVAACGLSMQAGAQDLESLNYPANTRSLAMGGTEMASKADGTTIMANPAAMALMNNRLLVQANYMGIRPDSQMRNFGNAAAAFSFGRHRFAVSVYGQYSSGTRHIESDIMGNPLGYFTPYEYTVGAGFAARIIKGLAIGVNAKMISAVRMSDRWLASYPDYANAYAFAADLSVAYTILGIRASASINNIGTPVKYSRYEGNKGYNLPTAVRLGIGYGNKWGKHSFDAGIQGDYLIFADEYYGGVGAEYGFDDLVFVRGGYHHNGNSVNTLPQYASVGLGFHFTTIIDINIDAAYMIPVGNSEALNNFKNTFMVSLGFVF</sequence>
<feature type="chain" id="PRO_5038702244" evidence="1">
    <location>
        <begin position="24"/>
        <end position="329"/>
    </location>
</feature>
<comment type="caution">
    <text evidence="2">The sequence shown here is derived from an EMBL/GenBank/DDBJ whole genome shotgun (WGS) entry which is preliminary data.</text>
</comment>
<keyword evidence="1" id="KW-0732">Signal</keyword>
<evidence type="ECO:0000313" key="2">
    <source>
        <dbReference type="EMBL" id="MBO8482483.1"/>
    </source>
</evidence>
<dbReference type="NCBIfam" id="NF033709">
    <property type="entry name" value="PorV_fam"/>
    <property type="match status" value="1"/>
</dbReference>
<reference evidence="2" key="1">
    <citation type="submission" date="2020-10" db="EMBL/GenBank/DDBJ databases">
        <authorList>
            <person name="Gilroy R."/>
        </authorList>
    </citation>
    <scope>NUCLEOTIDE SEQUENCE</scope>
    <source>
        <strain evidence="2">B3-2255</strain>
    </source>
</reference>
<name>A0A9D9J1H2_9BACT</name>
<reference evidence="2" key="2">
    <citation type="journal article" date="2021" name="PeerJ">
        <title>Extensive microbial diversity within the chicken gut microbiome revealed by metagenomics and culture.</title>
        <authorList>
            <person name="Gilroy R."/>
            <person name="Ravi A."/>
            <person name="Getino M."/>
            <person name="Pursley I."/>
            <person name="Horton D.L."/>
            <person name="Alikhan N.F."/>
            <person name="Baker D."/>
            <person name="Gharbi K."/>
            <person name="Hall N."/>
            <person name="Watson M."/>
            <person name="Adriaenssens E.M."/>
            <person name="Foster-Nyarko E."/>
            <person name="Jarju S."/>
            <person name="Secka A."/>
            <person name="Antonio M."/>
            <person name="Oren A."/>
            <person name="Chaudhuri R.R."/>
            <person name="La Ragione R."/>
            <person name="Hildebrand F."/>
            <person name="Pallen M.J."/>
        </authorList>
    </citation>
    <scope>NUCLEOTIDE SEQUENCE</scope>
    <source>
        <strain evidence="2">B3-2255</strain>
    </source>
</reference>
<proteinExistence type="predicted"/>
<dbReference type="EMBL" id="JADILY010000171">
    <property type="protein sequence ID" value="MBO8482483.1"/>
    <property type="molecule type" value="Genomic_DNA"/>
</dbReference>
<gene>
    <name evidence="2" type="ORF">IAC87_08080</name>
</gene>
<dbReference type="Proteomes" id="UP000823772">
    <property type="component" value="Unassembled WGS sequence"/>
</dbReference>
<dbReference type="Gene3D" id="2.40.160.60">
    <property type="entry name" value="Outer membrane protein transport protein (OMPP1/FadL/TodX)"/>
    <property type="match status" value="1"/>
</dbReference>
<accession>A0A9D9J1H2</accession>
<feature type="signal peptide" evidence="1">
    <location>
        <begin position="1"/>
        <end position="23"/>
    </location>
</feature>
<evidence type="ECO:0000256" key="1">
    <source>
        <dbReference type="SAM" id="SignalP"/>
    </source>
</evidence>
<organism evidence="2 3">
    <name type="scientific">Candidatus Merdivivens faecigallinarum</name>
    <dbReference type="NCBI Taxonomy" id="2840871"/>
    <lineage>
        <taxon>Bacteria</taxon>
        <taxon>Pseudomonadati</taxon>
        <taxon>Bacteroidota</taxon>
        <taxon>Bacteroidia</taxon>
        <taxon>Bacteroidales</taxon>
        <taxon>Muribaculaceae</taxon>
        <taxon>Muribaculaceae incertae sedis</taxon>
        <taxon>Candidatus Merdivivens</taxon>
    </lineage>
</organism>
<protein>
    <submittedName>
        <fullName evidence="2">PorV/PorQ family protein</fullName>
    </submittedName>
</protein>